<organism evidence="1 2">
    <name type="scientific">Marasmius tenuissimus</name>
    <dbReference type="NCBI Taxonomy" id="585030"/>
    <lineage>
        <taxon>Eukaryota</taxon>
        <taxon>Fungi</taxon>
        <taxon>Dikarya</taxon>
        <taxon>Basidiomycota</taxon>
        <taxon>Agaricomycotina</taxon>
        <taxon>Agaricomycetes</taxon>
        <taxon>Agaricomycetidae</taxon>
        <taxon>Agaricales</taxon>
        <taxon>Marasmiineae</taxon>
        <taxon>Marasmiaceae</taxon>
        <taxon>Marasmius</taxon>
    </lineage>
</organism>
<accession>A0ABR2ZYQ6</accession>
<evidence type="ECO:0000313" key="2">
    <source>
        <dbReference type="Proteomes" id="UP001437256"/>
    </source>
</evidence>
<reference evidence="1 2" key="1">
    <citation type="submission" date="2024-05" db="EMBL/GenBank/DDBJ databases">
        <title>A draft genome resource for the thread blight pathogen Marasmius tenuissimus strain MS-2.</title>
        <authorList>
            <person name="Yulfo-Soto G.E."/>
            <person name="Baruah I.K."/>
            <person name="Amoako-Attah I."/>
            <person name="Bukari Y."/>
            <person name="Meinhardt L.W."/>
            <person name="Bailey B.A."/>
            <person name="Cohen S.P."/>
        </authorList>
    </citation>
    <scope>NUCLEOTIDE SEQUENCE [LARGE SCALE GENOMIC DNA]</scope>
    <source>
        <strain evidence="1 2">MS-2</strain>
    </source>
</reference>
<gene>
    <name evidence="1" type="ORF">AAF712_006137</name>
</gene>
<evidence type="ECO:0000313" key="1">
    <source>
        <dbReference type="EMBL" id="KAL0066746.1"/>
    </source>
</evidence>
<dbReference type="EMBL" id="JBBXMP010000032">
    <property type="protein sequence ID" value="KAL0066746.1"/>
    <property type="molecule type" value="Genomic_DNA"/>
</dbReference>
<comment type="caution">
    <text evidence="1">The sequence shown here is derived from an EMBL/GenBank/DDBJ whole genome shotgun (WGS) entry which is preliminary data.</text>
</comment>
<name>A0ABR2ZYQ6_9AGAR</name>
<keyword evidence="2" id="KW-1185">Reference proteome</keyword>
<proteinExistence type="predicted"/>
<sequence length="155" mass="16577">MSAPSTTLDFFFPKNPASDAKSNLPDAHRQFPINDPVHGFGLGESTLPSFEICGLNSQVNLAISRGHVSPPHSSHFSQIGFEESLISSSLVKETIGPVKVRSELPFVSRTTNGGASSSAPSSTRTIILPGWLIISPNNNAAFTRTLAQSNPTKFR</sequence>
<dbReference type="Proteomes" id="UP001437256">
    <property type="component" value="Unassembled WGS sequence"/>
</dbReference>
<protein>
    <submittedName>
        <fullName evidence="1">Uncharacterized protein</fullName>
    </submittedName>
</protein>